<evidence type="ECO:0000313" key="1">
    <source>
        <dbReference type="EMBL" id="MTW01065.1"/>
    </source>
</evidence>
<dbReference type="AlphaFoldDB" id="A0A6L6PUD1"/>
<proteinExistence type="predicted"/>
<evidence type="ECO:0000313" key="2">
    <source>
        <dbReference type="Proteomes" id="UP000484015"/>
    </source>
</evidence>
<comment type="caution">
    <text evidence="1">The sequence shown here is derived from an EMBL/GenBank/DDBJ whole genome shotgun (WGS) entry which is preliminary data.</text>
</comment>
<name>A0A6L6PUD1_9BURK</name>
<protein>
    <submittedName>
        <fullName evidence="1">DUF2863 family protein</fullName>
    </submittedName>
</protein>
<gene>
    <name evidence="1" type="ORF">GM668_03080</name>
</gene>
<accession>A0A6L6PUD1</accession>
<reference evidence="1 2" key="1">
    <citation type="submission" date="2019-11" db="EMBL/GenBank/DDBJ databases">
        <title>Type strains purchased from KCTC, JCM and DSMZ.</title>
        <authorList>
            <person name="Lu H."/>
        </authorList>
    </citation>
    <scope>NUCLEOTIDE SEQUENCE [LARGE SCALE GENOMIC DNA]</scope>
    <source>
        <strain evidence="1 2">KCTC 42409</strain>
    </source>
</reference>
<dbReference type="EMBL" id="WNLA01000001">
    <property type="protein sequence ID" value="MTW01065.1"/>
    <property type="molecule type" value="Genomic_DNA"/>
</dbReference>
<keyword evidence="2" id="KW-1185">Reference proteome</keyword>
<dbReference type="Proteomes" id="UP000484015">
    <property type="component" value="Unassembled WGS sequence"/>
</dbReference>
<sequence>MQNKKRPAPRKTPQEDQDDVLSDALCALALELAEQEDAETEGAELRRKHNDFVRLVRKYVQQQKDELLYTAVMQARDEDVAAWRLLRETVEEAAGTIHVRRDNAPDMEINAFAIPVFVHSTGGLQQEQAFADDAAYDALLASFTAAGLEAPKARVVLVRHAYALDEMTRIRYGHLNAMVREAASAMMDKKVVAAPALDRSIAGWPKNEFGPDDSAVELRFLLGFALKRADDPFYAIPEQEAAQDAYFAARLERYRQWSTDVAPLVARCLAGQREIQLNFLYQDLFYGALEQGRLEHATLEMLAQLRAVLDSGATPARIVIAPAEARNETVLRVVLYGADGSRLAACDKPVDPDCDVGAEADDVADALSTLGITAESIELAAGYDNMGRPMDARPMAS</sequence>
<dbReference type="OrthoDB" id="8742807at2"/>
<dbReference type="RefSeq" id="WP_155437422.1">
    <property type="nucleotide sequence ID" value="NZ_WNLA01000001.1"/>
</dbReference>
<organism evidence="1 2">
    <name type="scientific">Pseudoduganella ginsengisoli</name>
    <dbReference type="NCBI Taxonomy" id="1462440"/>
    <lineage>
        <taxon>Bacteria</taxon>
        <taxon>Pseudomonadati</taxon>
        <taxon>Pseudomonadota</taxon>
        <taxon>Betaproteobacteria</taxon>
        <taxon>Burkholderiales</taxon>
        <taxon>Oxalobacteraceae</taxon>
        <taxon>Telluria group</taxon>
        <taxon>Pseudoduganella</taxon>
    </lineage>
</organism>